<sequence>MQLFVLGRGLTLVQIDATTSEYTTKQCSSDDWVSTYSACVEGGSSRVWVTTRFNTFWELLPLEGASRRIAWADYGKTRLLWGDKHLYGIGTRIWEIDTASGRCCDVLDATYTTASMVSSLLAALNPAKRWSESTAATFHDGKIYITTITNCLYGVDIKDRQVRCISANEWSSCKALMMVHHSGQSRLLAFCLSGAYIVDPLNGSYERFMTTGEPLEGAIDHAVLDPSGKTVFAIQSTHLFMINLETRECRRLSSKNQPIHACHGLVCLS</sequence>
<comment type="caution">
    <text evidence="1">The sequence shown here is derived from an EMBL/GenBank/DDBJ whole genome shotgun (WGS) entry which is preliminary data.</text>
</comment>
<organism evidence="1 2">
    <name type="scientific">Bifiguratus adelaidae</name>
    <dbReference type="NCBI Taxonomy" id="1938954"/>
    <lineage>
        <taxon>Eukaryota</taxon>
        <taxon>Fungi</taxon>
        <taxon>Fungi incertae sedis</taxon>
        <taxon>Mucoromycota</taxon>
        <taxon>Mucoromycotina</taxon>
        <taxon>Endogonomycetes</taxon>
        <taxon>Endogonales</taxon>
        <taxon>Endogonales incertae sedis</taxon>
        <taxon>Bifiguratus</taxon>
    </lineage>
</organism>
<gene>
    <name evidence="1" type="ORF">BZG36_05255</name>
</gene>
<protein>
    <submittedName>
        <fullName evidence="1">Uncharacterized protein</fullName>
    </submittedName>
</protein>
<dbReference type="AlphaFoldDB" id="A0A261XUP5"/>
<keyword evidence="2" id="KW-1185">Reference proteome</keyword>
<accession>A0A261XUP5</accession>
<reference evidence="1 2" key="1">
    <citation type="journal article" date="2017" name="Mycologia">
        <title>Bifiguratus adelaidae, gen. et sp. nov., a new member of Mucoromycotina in endophytic and soil-dwelling habitats.</title>
        <authorList>
            <person name="Torres-Cruz T.J."/>
            <person name="Billingsley Tobias T.L."/>
            <person name="Almatruk M."/>
            <person name="Hesse C."/>
            <person name="Kuske C.R."/>
            <person name="Desiro A."/>
            <person name="Benucci G.M."/>
            <person name="Bonito G."/>
            <person name="Stajich J.E."/>
            <person name="Dunlap C."/>
            <person name="Arnold A.E."/>
            <person name="Porras-Alfaro A."/>
        </authorList>
    </citation>
    <scope>NUCLEOTIDE SEQUENCE [LARGE SCALE GENOMIC DNA]</scope>
    <source>
        <strain evidence="1 2">AZ0501</strain>
    </source>
</reference>
<dbReference type="Proteomes" id="UP000242875">
    <property type="component" value="Unassembled WGS sequence"/>
</dbReference>
<evidence type="ECO:0000313" key="2">
    <source>
        <dbReference type="Proteomes" id="UP000242875"/>
    </source>
</evidence>
<dbReference type="EMBL" id="MVBO01000194">
    <property type="protein sequence ID" value="OZJ02068.1"/>
    <property type="molecule type" value="Genomic_DNA"/>
</dbReference>
<dbReference type="SUPFAM" id="SSF50998">
    <property type="entry name" value="Quinoprotein alcohol dehydrogenase-like"/>
    <property type="match status" value="1"/>
</dbReference>
<proteinExistence type="predicted"/>
<name>A0A261XUP5_9FUNG</name>
<evidence type="ECO:0000313" key="1">
    <source>
        <dbReference type="EMBL" id="OZJ02068.1"/>
    </source>
</evidence>
<dbReference type="InterPro" id="IPR011047">
    <property type="entry name" value="Quinoprotein_ADH-like_sf"/>
</dbReference>